<evidence type="ECO:0000256" key="1">
    <source>
        <dbReference type="ARBA" id="ARBA00004604"/>
    </source>
</evidence>
<dbReference type="PANTHER" id="PTHR12636:SF5">
    <property type="entry name" value="RIBOSOMAL RNA SMALL SUBUNIT METHYLTRANSFERASE NEP1"/>
    <property type="match status" value="1"/>
</dbReference>
<evidence type="ECO:0000256" key="11">
    <source>
        <dbReference type="SAM" id="MobiDB-lite"/>
    </source>
</evidence>
<keyword evidence="9" id="KW-0694">RNA-binding</keyword>
<comment type="similarity">
    <text evidence="2">Belongs to the class IV-like SAM-binding methyltransferase superfamily. RNA methyltransferase NEP1 family.</text>
</comment>
<name>A0A8J8NLI5_HALGN</name>
<dbReference type="CDD" id="cd18088">
    <property type="entry name" value="Nep1-like"/>
    <property type="match status" value="1"/>
</dbReference>
<dbReference type="Gene3D" id="3.40.1280.10">
    <property type="match status" value="1"/>
</dbReference>
<comment type="caution">
    <text evidence="12">The sequence shown here is derived from an EMBL/GenBank/DDBJ whole genome shotgun (WGS) entry which is preliminary data.</text>
</comment>
<dbReference type="EMBL" id="RRYP01013373">
    <property type="protein sequence ID" value="TNV76554.1"/>
    <property type="molecule type" value="Genomic_DNA"/>
</dbReference>
<feature type="compositionally biased region" description="Basic and acidic residues" evidence="11">
    <location>
        <begin position="1"/>
        <end position="20"/>
    </location>
</feature>
<dbReference type="GO" id="GO:0032040">
    <property type="term" value="C:small-subunit processome"/>
    <property type="evidence" value="ECO:0007669"/>
    <property type="project" value="TreeGrafter"/>
</dbReference>
<evidence type="ECO:0000256" key="10">
    <source>
        <dbReference type="ARBA" id="ARBA00023242"/>
    </source>
</evidence>
<evidence type="ECO:0000256" key="3">
    <source>
        <dbReference type="ARBA" id="ARBA00022517"/>
    </source>
</evidence>
<feature type="compositionally biased region" description="Basic and acidic residues" evidence="11">
    <location>
        <begin position="41"/>
        <end position="58"/>
    </location>
</feature>
<comment type="subcellular location">
    <subcellularLocation>
        <location evidence="1">Nucleus</location>
        <location evidence="1">Nucleolus</location>
    </subcellularLocation>
</comment>
<keyword evidence="7" id="KW-0949">S-adenosyl-L-methionine</keyword>
<protein>
    <recommendedName>
        <fullName evidence="14">Ribosomal RNA small subunit methyltransferase NEP1</fullName>
    </recommendedName>
</protein>
<dbReference type="InterPro" id="IPR029028">
    <property type="entry name" value="Alpha/beta_knot_MTases"/>
</dbReference>
<dbReference type="PANTHER" id="PTHR12636">
    <property type="entry name" value="NEP1/MRA1"/>
    <property type="match status" value="1"/>
</dbReference>
<dbReference type="OrthoDB" id="269804at2759"/>
<evidence type="ECO:0000313" key="12">
    <source>
        <dbReference type="EMBL" id="TNV76554.1"/>
    </source>
</evidence>
<dbReference type="InterPro" id="IPR005304">
    <property type="entry name" value="Rbsml_bgen_MeTrfase_EMG1/NEP1"/>
</dbReference>
<organism evidence="12 13">
    <name type="scientific">Halteria grandinella</name>
    <dbReference type="NCBI Taxonomy" id="5974"/>
    <lineage>
        <taxon>Eukaryota</taxon>
        <taxon>Sar</taxon>
        <taxon>Alveolata</taxon>
        <taxon>Ciliophora</taxon>
        <taxon>Intramacronucleata</taxon>
        <taxon>Spirotrichea</taxon>
        <taxon>Stichotrichia</taxon>
        <taxon>Sporadotrichida</taxon>
        <taxon>Halteriidae</taxon>
        <taxon>Halteria</taxon>
    </lineage>
</organism>
<evidence type="ECO:0008006" key="14">
    <source>
        <dbReference type="Google" id="ProtNLM"/>
    </source>
</evidence>
<gene>
    <name evidence="12" type="ORF">FGO68_gene4597</name>
</gene>
<dbReference type="GO" id="GO:0019843">
    <property type="term" value="F:rRNA binding"/>
    <property type="evidence" value="ECO:0007669"/>
    <property type="project" value="UniProtKB-KW"/>
</dbReference>
<dbReference type="GO" id="GO:0070037">
    <property type="term" value="F:rRNA (pseudouridine) methyltransferase activity"/>
    <property type="evidence" value="ECO:0007669"/>
    <property type="project" value="InterPro"/>
</dbReference>
<keyword evidence="4" id="KW-0698">rRNA processing</keyword>
<evidence type="ECO:0000256" key="7">
    <source>
        <dbReference type="ARBA" id="ARBA00022691"/>
    </source>
</evidence>
<dbReference type="FunFam" id="3.40.1280.10:FF:000003">
    <property type="entry name" value="Ribosomal RNA small subunit methyltransferase"/>
    <property type="match status" value="1"/>
</dbReference>
<evidence type="ECO:0000313" key="13">
    <source>
        <dbReference type="Proteomes" id="UP000785679"/>
    </source>
</evidence>
<evidence type="ECO:0000256" key="8">
    <source>
        <dbReference type="ARBA" id="ARBA00022730"/>
    </source>
</evidence>
<evidence type="ECO:0000256" key="6">
    <source>
        <dbReference type="ARBA" id="ARBA00022679"/>
    </source>
</evidence>
<proteinExistence type="inferred from homology"/>
<dbReference type="InterPro" id="IPR029026">
    <property type="entry name" value="tRNA_m1G_MTases_N"/>
</dbReference>
<keyword evidence="3" id="KW-0690">Ribosome biogenesis</keyword>
<sequence>MERKRDEKKLRKQEEQKEISPEVSDNEDDALDYSSNEEELLEKKQSLQRAEPRLPKTFEEKQSMPRVIVVLEHANLETANTKRGIELLNCDDHQRLIQKMKRTLEEFRPDVLHQCLLSLLDSPLNKASLLQVYVKTAKNVLIEINPQTRIPRTFKRFSGLMAQLLTNMKIRAAGSSVTLMRVIKNPVTAHLPIGVKKVGTSTKGKLVHLPTYVKEVMGGEGPKKPIVFSIGAVSIGNPAMENDYVDESICISNYSLSAACVCSKLCDAFEDLWKVL</sequence>
<feature type="compositionally biased region" description="Acidic residues" evidence="11">
    <location>
        <begin position="24"/>
        <end position="40"/>
    </location>
</feature>
<dbReference type="SUPFAM" id="SSF75217">
    <property type="entry name" value="alpha/beta knot"/>
    <property type="match status" value="1"/>
</dbReference>
<accession>A0A8J8NLI5</accession>
<evidence type="ECO:0000256" key="9">
    <source>
        <dbReference type="ARBA" id="ARBA00022884"/>
    </source>
</evidence>
<evidence type="ECO:0000256" key="2">
    <source>
        <dbReference type="ARBA" id="ARBA00008115"/>
    </source>
</evidence>
<keyword evidence="8" id="KW-0699">rRNA-binding</keyword>
<keyword evidence="6" id="KW-0808">Transferase</keyword>
<dbReference type="Pfam" id="PF03587">
    <property type="entry name" value="EMG1"/>
    <property type="match status" value="1"/>
</dbReference>
<dbReference type="AlphaFoldDB" id="A0A8J8NLI5"/>
<keyword evidence="5" id="KW-0489">Methyltransferase</keyword>
<evidence type="ECO:0000256" key="5">
    <source>
        <dbReference type="ARBA" id="ARBA00022603"/>
    </source>
</evidence>
<dbReference type="GO" id="GO:0070475">
    <property type="term" value="P:rRNA base methylation"/>
    <property type="evidence" value="ECO:0007669"/>
    <property type="project" value="InterPro"/>
</dbReference>
<evidence type="ECO:0000256" key="4">
    <source>
        <dbReference type="ARBA" id="ARBA00022552"/>
    </source>
</evidence>
<feature type="region of interest" description="Disordered" evidence="11">
    <location>
        <begin position="1"/>
        <end position="58"/>
    </location>
</feature>
<keyword evidence="13" id="KW-1185">Reference proteome</keyword>
<dbReference type="Proteomes" id="UP000785679">
    <property type="component" value="Unassembled WGS sequence"/>
</dbReference>
<keyword evidence="10" id="KW-0539">Nucleus</keyword>
<reference evidence="12" key="1">
    <citation type="submission" date="2019-06" db="EMBL/GenBank/DDBJ databases">
        <authorList>
            <person name="Zheng W."/>
        </authorList>
    </citation>
    <scope>NUCLEOTIDE SEQUENCE</scope>
    <source>
        <strain evidence="12">QDHG01</strain>
    </source>
</reference>